<reference evidence="13" key="1">
    <citation type="submission" date="2022-01" db="EMBL/GenBank/DDBJ databases">
        <title>Whole genome-based taxonomy of the Shewanellaceae.</title>
        <authorList>
            <person name="Martin-Rodriguez A.J."/>
        </authorList>
    </citation>
    <scope>NUCLEOTIDE SEQUENCE</scope>
    <source>
        <strain evidence="13">DSM 16422</strain>
    </source>
</reference>
<evidence type="ECO:0000256" key="5">
    <source>
        <dbReference type="ARBA" id="ARBA00022692"/>
    </source>
</evidence>
<keyword evidence="5 9" id="KW-0812">Transmembrane</keyword>
<evidence type="ECO:0000256" key="9">
    <source>
        <dbReference type="RuleBase" id="RU003884"/>
    </source>
</evidence>
<comment type="caution">
    <text evidence="13">The sequence shown here is derived from an EMBL/GenBank/DDBJ whole genome shotgun (WGS) entry which is preliminary data.</text>
</comment>
<name>A0A9X2CM55_9GAMM</name>
<feature type="domain" description="PapC N-terminal" evidence="12">
    <location>
        <begin position="64"/>
        <end position="183"/>
    </location>
</feature>
<sequence>MFKEGKYFSLVLFLVCTQALLVSTYSFADDDDDDDDDDEFFYTKELLNSSAYGFGESISLGFVIPDGVYPFSVVVNGKTVEENFPIEIVNAKGKSKVIISSELVALFDLDVDINKKFISDVASETVLDIQSYIADSDIGINVNNMIVNVSIPNINQVYRPHGYYDKNSLDYGENLAYLTYFANGSFDDNSSDFLGVSLTGGVNINKWQIRSVGVATKSEGEDLTYINNLLYANRPIPAIQSNFRVGRMSTSYATSSFLYNGVTLFSDAEFRPQSLRGYAPNLTGVADTNATVEVYQNDMLIYKTTVAPGAFEITDIYPTGSSSDLVMIITEEDGQVKTASSNFSSSFAMLRKGQSDYQMTFGQAKGVNHQEGGFFSGSFKYGLNNALTIDIGSLAAKGYWVADVGAGLNLGAFGSTYIEYYKELGSYGGYSTQFSYTKQFPSIGTRINVRSLLHESNDFLTFNEHIDNSVNADNLNRTTVEAKRLNIKNRGNIDIYQPLFDRSSLTLSASETSYWSGEKQNTYQAMLSSTIWDNVNLYLTGGKRTYLNNEKDDFITLSVNVPFSSSDDYKNRSYHNVRAEAGVRNSDFDTASAGVSGTFKDASLNYNASVSRNAAKENRYRASLGYNTDYGLLTAGYSKSPTNETLSYGAQGSIVGFSEGLILSKPITDTFAIIQVPDVEGVAVNSQSSTNGSGLAIAHFVQPYKKNNISIDVSESQGVQADSTSQNVVPVKGAGVFVSFDVSKGYEAIFHITKNGQPIPLGSSVRVNGKLLSSQFGTGGNIYLLGVKPQGTLEVFNGNELVCQLDYVIDDVTKLNRKDYQCE</sequence>
<dbReference type="InterPro" id="IPR043142">
    <property type="entry name" value="PapC-like_C_sf"/>
</dbReference>
<keyword evidence="9" id="KW-1029">Fimbrium biogenesis</keyword>
<dbReference type="PANTHER" id="PTHR30451">
    <property type="entry name" value="OUTER MEMBRANE USHER PROTEIN"/>
    <property type="match status" value="1"/>
</dbReference>
<dbReference type="Pfam" id="PF13953">
    <property type="entry name" value="PapC_C"/>
    <property type="match status" value="1"/>
</dbReference>
<accession>A0A9X2CM55</accession>
<dbReference type="InterPro" id="IPR037224">
    <property type="entry name" value="PapC_N_sf"/>
</dbReference>
<comment type="subcellular location">
    <subcellularLocation>
        <location evidence="1 9">Cell outer membrane</location>
        <topology evidence="1 9">Multi-pass membrane protein</topology>
    </subcellularLocation>
</comment>
<evidence type="ECO:0000256" key="8">
    <source>
        <dbReference type="ARBA" id="ARBA00023237"/>
    </source>
</evidence>
<dbReference type="InterPro" id="IPR042186">
    <property type="entry name" value="FimD_plug_dom"/>
</dbReference>
<dbReference type="Gene3D" id="2.60.40.2610">
    <property type="entry name" value="Outer membrane usher protein FimD, plug domain"/>
    <property type="match status" value="1"/>
</dbReference>
<feature type="chain" id="PRO_5040742152" evidence="10">
    <location>
        <begin position="29"/>
        <end position="823"/>
    </location>
</feature>
<dbReference type="InterPro" id="IPR018030">
    <property type="entry name" value="Fimbrial_membr_usher_CS"/>
</dbReference>
<evidence type="ECO:0000259" key="11">
    <source>
        <dbReference type="Pfam" id="PF13953"/>
    </source>
</evidence>
<dbReference type="Pfam" id="PF13954">
    <property type="entry name" value="PapC_N"/>
    <property type="match status" value="1"/>
</dbReference>
<dbReference type="InterPro" id="IPR025949">
    <property type="entry name" value="PapC-like_C"/>
</dbReference>
<comment type="similarity">
    <text evidence="2 9">Belongs to the fimbrial export usher family.</text>
</comment>
<evidence type="ECO:0000256" key="6">
    <source>
        <dbReference type="ARBA" id="ARBA00022729"/>
    </source>
</evidence>
<proteinExistence type="inferred from homology"/>
<evidence type="ECO:0000313" key="13">
    <source>
        <dbReference type="EMBL" id="MCL1143374.1"/>
    </source>
</evidence>
<feature type="signal peptide" evidence="10">
    <location>
        <begin position="1"/>
        <end position="28"/>
    </location>
</feature>
<dbReference type="InterPro" id="IPR025885">
    <property type="entry name" value="PapC_N"/>
</dbReference>
<gene>
    <name evidence="13" type="ORF">L2672_11775</name>
</gene>
<evidence type="ECO:0000256" key="4">
    <source>
        <dbReference type="ARBA" id="ARBA00022452"/>
    </source>
</evidence>
<dbReference type="RefSeq" id="WP_248996048.1">
    <property type="nucleotide sequence ID" value="NZ_JAKIKP010000008.1"/>
</dbReference>
<dbReference type="SUPFAM" id="SSF141729">
    <property type="entry name" value="FimD N-terminal domain-like"/>
    <property type="match status" value="1"/>
</dbReference>
<keyword evidence="14" id="KW-1185">Reference proteome</keyword>
<evidence type="ECO:0000256" key="7">
    <source>
        <dbReference type="ARBA" id="ARBA00023136"/>
    </source>
</evidence>
<dbReference type="AlphaFoldDB" id="A0A9X2CM55"/>
<dbReference type="Gene3D" id="2.60.40.2070">
    <property type="match status" value="1"/>
</dbReference>
<dbReference type="InterPro" id="IPR000015">
    <property type="entry name" value="Fimb_usher"/>
</dbReference>
<evidence type="ECO:0000259" key="12">
    <source>
        <dbReference type="Pfam" id="PF13954"/>
    </source>
</evidence>
<keyword evidence="7 9" id="KW-0472">Membrane</keyword>
<evidence type="ECO:0000256" key="3">
    <source>
        <dbReference type="ARBA" id="ARBA00022448"/>
    </source>
</evidence>
<protein>
    <submittedName>
        <fullName evidence="13">Fimbria/pilus outer membrane usher protein</fullName>
    </submittedName>
</protein>
<keyword evidence="4" id="KW-1134">Transmembrane beta strand</keyword>
<dbReference type="PANTHER" id="PTHR30451:SF5">
    <property type="entry name" value="SLR0019 PROTEIN"/>
    <property type="match status" value="1"/>
</dbReference>
<dbReference type="Pfam" id="PF00577">
    <property type="entry name" value="Usher"/>
    <property type="match status" value="1"/>
</dbReference>
<dbReference type="GO" id="GO:0009279">
    <property type="term" value="C:cell outer membrane"/>
    <property type="evidence" value="ECO:0007669"/>
    <property type="project" value="UniProtKB-SubCell"/>
</dbReference>
<dbReference type="Gene3D" id="3.10.20.410">
    <property type="match status" value="1"/>
</dbReference>
<keyword evidence="6 10" id="KW-0732">Signal</keyword>
<evidence type="ECO:0000256" key="10">
    <source>
        <dbReference type="SAM" id="SignalP"/>
    </source>
</evidence>
<keyword evidence="3 9" id="KW-0813">Transport</keyword>
<dbReference type="Gene3D" id="2.60.40.3110">
    <property type="match status" value="1"/>
</dbReference>
<dbReference type="PROSITE" id="PS01151">
    <property type="entry name" value="FIMBRIAL_USHER"/>
    <property type="match status" value="1"/>
</dbReference>
<dbReference type="GO" id="GO:0009297">
    <property type="term" value="P:pilus assembly"/>
    <property type="evidence" value="ECO:0007669"/>
    <property type="project" value="InterPro"/>
</dbReference>
<evidence type="ECO:0000256" key="1">
    <source>
        <dbReference type="ARBA" id="ARBA00004571"/>
    </source>
</evidence>
<feature type="domain" description="PapC-like C-terminal" evidence="11">
    <location>
        <begin position="750"/>
        <end position="809"/>
    </location>
</feature>
<keyword evidence="8 9" id="KW-0998">Cell outer membrane</keyword>
<organism evidence="13 14">
    <name type="scientific">Shewanella gaetbuli</name>
    <dbReference type="NCBI Taxonomy" id="220752"/>
    <lineage>
        <taxon>Bacteria</taxon>
        <taxon>Pseudomonadati</taxon>
        <taxon>Pseudomonadota</taxon>
        <taxon>Gammaproteobacteria</taxon>
        <taxon>Alteromonadales</taxon>
        <taxon>Shewanellaceae</taxon>
        <taxon>Shewanella</taxon>
    </lineage>
</organism>
<evidence type="ECO:0000313" key="14">
    <source>
        <dbReference type="Proteomes" id="UP001139333"/>
    </source>
</evidence>
<dbReference type="GO" id="GO:0015473">
    <property type="term" value="F:fimbrial usher porin activity"/>
    <property type="evidence" value="ECO:0007669"/>
    <property type="project" value="InterPro"/>
</dbReference>
<evidence type="ECO:0000256" key="2">
    <source>
        <dbReference type="ARBA" id="ARBA00008064"/>
    </source>
</evidence>
<dbReference type="Proteomes" id="UP001139333">
    <property type="component" value="Unassembled WGS sequence"/>
</dbReference>
<dbReference type="EMBL" id="JAKIKP010000008">
    <property type="protein sequence ID" value="MCL1143374.1"/>
    <property type="molecule type" value="Genomic_DNA"/>
</dbReference>